<dbReference type="EMBL" id="LXQA010001270">
    <property type="protein sequence ID" value="MCH80622.1"/>
    <property type="molecule type" value="Genomic_DNA"/>
</dbReference>
<comment type="caution">
    <text evidence="1">The sequence shown here is derived from an EMBL/GenBank/DDBJ whole genome shotgun (WGS) entry which is preliminary data.</text>
</comment>
<evidence type="ECO:0000313" key="2">
    <source>
        <dbReference type="Proteomes" id="UP000265520"/>
    </source>
</evidence>
<keyword evidence="2" id="KW-1185">Reference proteome</keyword>
<dbReference type="Proteomes" id="UP000265520">
    <property type="component" value="Unassembled WGS sequence"/>
</dbReference>
<name>A0A392M002_9FABA</name>
<organism evidence="1 2">
    <name type="scientific">Trifolium medium</name>
    <dbReference type="NCBI Taxonomy" id="97028"/>
    <lineage>
        <taxon>Eukaryota</taxon>
        <taxon>Viridiplantae</taxon>
        <taxon>Streptophyta</taxon>
        <taxon>Embryophyta</taxon>
        <taxon>Tracheophyta</taxon>
        <taxon>Spermatophyta</taxon>
        <taxon>Magnoliopsida</taxon>
        <taxon>eudicotyledons</taxon>
        <taxon>Gunneridae</taxon>
        <taxon>Pentapetalae</taxon>
        <taxon>rosids</taxon>
        <taxon>fabids</taxon>
        <taxon>Fabales</taxon>
        <taxon>Fabaceae</taxon>
        <taxon>Papilionoideae</taxon>
        <taxon>50 kb inversion clade</taxon>
        <taxon>NPAAA clade</taxon>
        <taxon>Hologalegina</taxon>
        <taxon>IRL clade</taxon>
        <taxon>Trifolieae</taxon>
        <taxon>Trifolium</taxon>
    </lineage>
</organism>
<reference evidence="1 2" key="1">
    <citation type="journal article" date="2018" name="Front. Plant Sci.">
        <title>Red Clover (Trifolium pratense) and Zigzag Clover (T. medium) - A Picture of Genomic Similarities and Differences.</title>
        <authorList>
            <person name="Dluhosova J."/>
            <person name="Istvanek J."/>
            <person name="Nedelnik J."/>
            <person name="Repkova J."/>
        </authorList>
    </citation>
    <scope>NUCLEOTIDE SEQUENCE [LARGE SCALE GENOMIC DNA]</scope>
    <source>
        <strain evidence="2">cv. 10/8</strain>
        <tissue evidence="1">Leaf</tissue>
    </source>
</reference>
<proteinExistence type="predicted"/>
<sequence length="121" mass="13279">MGPFWKTPLEIVLKWLGRQLQFWMTGTTTGTLKCNVDAAVFTTENGFRCGICIRNDTGTEVYVAAASFQGNPTPAQAKTHGMWVSHVNASPMAFVKKAHIGCPIPNFNMVSEPLQDPLSHL</sequence>
<dbReference type="AlphaFoldDB" id="A0A392M002"/>
<evidence type="ECO:0000313" key="1">
    <source>
        <dbReference type="EMBL" id="MCH80622.1"/>
    </source>
</evidence>
<accession>A0A392M002</accession>
<gene>
    <name evidence="1" type="ORF">A2U01_0001392</name>
</gene>
<protein>
    <submittedName>
        <fullName evidence="1">Uncharacterized protein</fullName>
    </submittedName>
</protein>